<protein>
    <submittedName>
        <fullName evidence="2">Uncharacterized protein</fullName>
    </submittedName>
</protein>
<name>A0A368JXQ9_9BACT</name>
<evidence type="ECO:0000313" key="3">
    <source>
        <dbReference type="Proteomes" id="UP000253383"/>
    </source>
</evidence>
<feature type="region of interest" description="Disordered" evidence="1">
    <location>
        <begin position="88"/>
        <end position="129"/>
    </location>
</feature>
<accession>A0A368JXQ9</accession>
<dbReference type="AlphaFoldDB" id="A0A368JXQ9"/>
<keyword evidence="3" id="KW-1185">Reference proteome</keyword>
<reference evidence="2 3" key="1">
    <citation type="submission" date="2018-07" db="EMBL/GenBank/DDBJ databases">
        <title>Genome analysis of Larkinella rosea.</title>
        <authorList>
            <person name="Zhou Z."/>
            <person name="Wang G."/>
        </authorList>
    </citation>
    <scope>NUCLEOTIDE SEQUENCE [LARGE SCALE GENOMIC DNA]</scope>
    <source>
        <strain evidence="3">zzj9</strain>
    </source>
</reference>
<evidence type="ECO:0000256" key="1">
    <source>
        <dbReference type="SAM" id="MobiDB-lite"/>
    </source>
</evidence>
<feature type="compositionally biased region" description="Basic and acidic residues" evidence="1">
    <location>
        <begin position="99"/>
        <end position="115"/>
    </location>
</feature>
<sequence>MTISRSPRESLIPEEVRKQGISAEFSFVLKRWGEIVTKEKDAADAANAAKVELELIQKLADEIREEFTKAKNGIKEAITPSEVVVTTPETVTDPPISTDDIKDGDAETEPKKENPETDNQIPPTPAGIYKTRVRPESEYWRDSVFIALNELDTLLITEEFYEYYQMTDKAMQGVMRSAMKESRIRKTIIGLPFYTRAIGKGKKARKHYIHGLPRFFENGGTSPNDLLPNYKSALEQKRLSLNYLTAEEIIAEGGEIPVSEEKES</sequence>
<evidence type="ECO:0000313" key="2">
    <source>
        <dbReference type="EMBL" id="RCR71464.1"/>
    </source>
</evidence>
<proteinExistence type="predicted"/>
<organism evidence="2 3">
    <name type="scientific">Larkinella punicea</name>
    <dbReference type="NCBI Taxonomy" id="2315727"/>
    <lineage>
        <taxon>Bacteria</taxon>
        <taxon>Pseudomonadati</taxon>
        <taxon>Bacteroidota</taxon>
        <taxon>Cytophagia</taxon>
        <taxon>Cytophagales</taxon>
        <taxon>Spirosomataceae</taxon>
        <taxon>Larkinella</taxon>
    </lineage>
</organism>
<dbReference type="Proteomes" id="UP000253383">
    <property type="component" value="Unassembled WGS sequence"/>
</dbReference>
<dbReference type="EMBL" id="QOWE01000001">
    <property type="protein sequence ID" value="RCR71464.1"/>
    <property type="molecule type" value="Genomic_DNA"/>
</dbReference>
<gene>
    <name evidence="2" type="ORF">DUE52_00570</name>
</gene>
<dbReference type="RefSeq" id="WP_114403996.1">
    <property type="nucleotide sequence ID" value="NZ_QOWE01000001.1"/>
</dbReference>
<comment type="caution">
    <text evidence="2">The sequence shown here is derived from an EMBL/GenBank/DDBJ whole genome shotgun (WGS) entry which is preliminary data.</text>
</comment>